<sequence length="121" mass="13633">MSKLAEFKALEAQLAAQLQQLDQMKNDSGLKREIEFETKLQELLAEYNVGLKQVIAILDPHYRAAPASSPASAVKSRNPRELKRYKNPHSGEVVETKGGNHRTLKAWKQEFGGDTVESWLE</sequence>
<dbReference type="Pfam" id="PF22055">
    <property type="entry name" value="MvaT_DBD"/>
    <property type="match status" value="1"/>
</dbReference>
<feature type="region of interest" description="Disordered" evidence="1">
    <location>
        <begin position="66"/>
        <end position="99"/>
    </location>
</feature>
<reference evidence="3 4" key="1">
    <citation type="submission" date="2015-09" db="EMBL/GenBank/DDBJ databases">
        <title>Genome announcement of multiple Pseudomonas syringae strains.</title>
        <authorList>
            <person name="Thakur S."/>
            <person name="Wang P.W."/>
            <person name="Gong Y."/>
            <person name="Weir B.S."/>
            <person name="Guttman D.S."/>
        </authorList>
    </citation>
    <scope>NUCLEOTIDE SEQUENCE [LARGE SCALE GENOMIC DNA]</scope>
    <source>
        <strain evidence="3 4">ICMP2802</strain>
    </source>
</reference>
<dbReference type="Proteomes" id="UP000050297">
    <property type="component" value="Unassembled WGS sequence"/>
</dbReference>
<protein>
    <recommendedName>
        <fullName evidence="2">MvaT DNA-binding domain-containing protein</fullName>
    </recommendedName>
</protein>
<dbReference type="NCBIfam" id="NF041859">
    <property type="entry name" value="silencer_MvaTU"/>
    <property type="match status" value="1"/>
</dbReference>
<dbReference type="RefSeq" id="WP_004407528.1">
    <property type="nucleotide sequence ID" value="NZ_LGAR01000114.1"/>
</dbReference>
<accession>A0A0L8IQ18</accession>
<name>A0A0L8IQ18_PSESX</name>
<evidence type="ECO:0000313" key="3">
    <source>
        <dbReference type="EMBL" id="KPW15873.1"/>
    </source>
</evidence>
<comment type="caution">
    <text evidence="3">The sequence shown here is derived from an EMBL/GenBank/DDBJ whole genome shotgun (WGS) entry which is preliminary data.</text>
</comment>
<dbReference type="PATRIC" id="fig|199198.4.peg.2500"/>
<gene>
    <name evidence="3" type="ORF">ALO91_03989</name>
</gene>
<feature type="domain" description="MvaT DNA-binding" evidence="2">
    <location>
        <begin position="83"/>
        <end position="119"/>
    </location>
</feature>
<dbReference type="CDD" id="cd16170">
    <property type="entry name" value="MvaT_DBD"/>
    <property type="match status" value="1"/>
</dbReference>
<dbReference type="EMBL" id="LJPM01000414">
    <property type="protein sequence ID" value="KPW15873.1"/>
    <property type="molecule type" value="Genomic_DNA"/>
</dbReference>
<dbReference type="AlphaFoldDB" id="A0A0L8IQ18"/>
<evidence type="ECO:0000313" key="4">
    <source>
        <dbReference type="Proteomes" id="UP000050297"/>
    </source>
</evidence>
<evidence type="ECO:0000259" key="2">
    <source>
        <dbReference type="Pfam" id="PF22055"/>
    </source>
</evidence>
<organism evidence="3 4">
    <name type="scientific">Pseudomonas syringae pv. aceris</name>
    <dbReference type="NCBI Taxonomy" id="199198"/>
    <lineage>
        <taxon>Bacteria</taxon>
        <taxon>Pseudomonadati</taxon>
        <taxon>Pseudomonadota</taxon>
        <taxon>Gammaproteobacteria</taxon>
        <taxon>Pseudomonadales</taxon>
        <taxon>Pseudomonadaceae</taxon>
        <taxon>Pseudomonas</taxon>
        <taxon>Pseudomonas syringae</taxon>
    </lineage>
</organism>
<proteinExistence type="predicted"/>
<evidence type="ECO:0000256" key="1">
    <source>
        <dbReference type="SAM" id="MobiDB-lite"/>
    </source>
</evidence>
<dbReference type="InterPro" id="IPR035616">
    <property type="entry name" value="MvaT_DBD"/>
</dbReference>